<comment type="subcellular location">
    <subcellularLocation>
        <location evidence="1">Membrane</location>
        <topology evidence="1">Single-pass membrane protein</topology>
    </subcellularLocation>
</comment>
<dbReference type="Pfam" id="PF15990">
    <property type="entry name" value="UPF0767"/>
    <property type="match status" value="1"/>
</dbReference>
<dbReference type="GO" id="GO:0016020">
    <property type="term" value="C:membrane"/>
    <property type="evidence" value="ECO:0007669"/>
    <property type="project" value="UniProtKB-SubCell"/>
</dbReference>
<evidence type="ECO:0000256" key="4">
    <source>
        <dbReference type="ARBA" id="ARBA00022989"/>
    </source>
</evidence>
<evidence type="ECO:0000313" key="7">
    <source>
        <dbReference type="EMBL" id="CAD7606314.1"/>
    </source>
</evidence>
<gene>
    <name evidence="7" type="ORF">TGEB3V08_LOCUS9788</name>
</gene>
<keyword evidence="4 6" id="KW-1133">Transmembrane helix</keyword>
<accession>A0A7R9K6B4</accession>
<organism evidence="7">
    <name type="scientific">Timema genevievae</name>
    <name type="common">Walking stick</name>
    <dbReference type="NCBI Taxonomy" id="629358"/>
    <lineage>
        <taxon>Eukaryota</taxon>
        <taxon>Metazoa</taxon>
        <taxon>Ecdysozoa</taxon>
        <taxon>Arthropoda</taxon>
        <taxon>Hexapoda</taxon>
        <taxon>Insecta</taxon>
        <taxon>Pterygota</taxon>
        <taxon>Neoptera</taxon>
        <taxon>Polyneoptera</taxon>
        <taxon>Phasmatodea</taxon>
        <taxon>Timematodea</taxon>
        <taxon>Timematoidea</taxon>
        <taxon>Timematidae</taxon>
        <taxon>Timema</taxon>
    </lineage>
</organism>
<evidence type="ECO:0000256" key="3">
    <source>
        <dbReference type="ARBA" id="ARBA00022692"/>
    </source>
</evidence>
<name>A0A7R9K6B4_TIMGE</name>
<dbReference type="InterPro" id="IPR031933">
    <property type="entry name" value="UPF0767"/>
</dbReference>
<evidence type="ECO:0000256" key="2">
    <source>
        <dbReference type="ARBA" id="ARBA00007304"/>
    </source>
</evidence>
<proteinExistence type="inferred from homology"/>
<evidence type="ECO:0000256" key="1">
    <source>
        <dbReference type="ARBA" id="ARBA00004167"/>
    </source>
</evidence>
<dbReference type="PANTHER" id="PTHR28599:SF1">
    <property type="entry name" value="SMALL INTEGRAL MEMBRANE PROTEIN 12"/>
    <property type="match status" value="1"/>
</dbReference>
<keyword evidence="3 6" id="KW-0812">Transmembrane</keyword>
<comment type="similarity">
    <text evidence="2">Belongs to the SMIM12 family.</text>
</comment>
<evidence type="ECO:0000256" key="5">
    <source>
        <dbReference type="ARBA" id="ARBA00023136"/>
    </source>
</evidence>
<evidence type="ECO:0008006" key="8">
    <source>
        <dbReference type="Google" id="ProtNLM"/>
    </source>
</evidence>
<sequence>MLSQTFEDGEIEVRISVGCAETLTMLPLLLAVLRSYAPYITLPVAAVIGIIGYKVEGLVSDKYTPYEKSSIEEKREERLLDENLSKDSIEVDSLKLKKFVPRTIFEKNVSPSLLSKN</sequence>
<dbReference type="PANTHER" id="PTHR28599">
    <property type="entry name" value="SMALL INTEGRAL MEMBRANE PROTEIN 12"/>
    <property type="match status" value="1"/>
</dbReference>
<evidence type="ECO:0000256" key="6">
    <source>
        <dbReference type="SAM" id="Phobius"/>
    </source>
</evidence>
<dbReference type="EMBL" id="OE844830">
    <property type="protein sequence ID" value="CAD7606314.1"/>
    <property type="molecule type" value="Genomic_DNA"/>
</dbReference>
<feature type="transmembrane region" description="Helical" evidence="6">
    <location>
        <begin position="36"/>
        <end position="53"/>
    </location>
</feature>
<protein>
    <recommendedName>
        <fullName evidence="8">Small integral membrane protein 12</fullName>
    </recommendedName>
</protein>
<keyword evidence="5 6" id="KW-0472">Membrane</keyword>
<dbReference type="AlphaFoldDB" id="A0A7R9K6B4"/>
<reference evidence="7" key="1">
    <citation type="submission" date="2020-11" db="EMBL/GenBank/DDBJ databases">
        <authorList>
            <person name="Tran Van P."/>
        </authorList>
    </citation>
    <scope>NUCLEOTIDE SEQUENCE</scope>
</reference>